<dbReference type="AlphaFoldDB" id="A0A2G8RYY7"/>
<dbReference type="Gene3D" id="3.40.50.12780">
    <property type="entry name" value="N-terminal domain of ligase-like"/>
    <property type="match status" value="2"/>
</dbReference>
<dbReference type="InterPro" id="IPR045851">
    <property type="entry name" value="AMP-bd_C_sf"/>
</dbReference>
<gene>
    <name evidence="3" type="ORF">GSI_11194</name>
</gene>
<evidence type="ECO:0000259" key="2">
    <source>
        <dbReference type="Pfam" id="PF13193"/>
    </source>
</evidence>
<dbReference type="STRING" id="1077348.A0A2G8RYY7"/>
<dbReference type="InterPro" id="IPR000873">
    <property type="entry name" value="AMP-dep_synth/lig_dom"/>
</dbReference>
<dbReference type="Proteomes" id="UP000230002">
    <property type="component" value="Unassembled WGS sequence"/>
</dbReference>
<dbReference type="PANTHER" id="PTHR24096">
    <property type="entry name" value="LONG-CHAIN-FATTY-ACID--COA LIGASE"/>
    <property type="match status" value="1"/>
</dbReference>
<dbReference type="GO" id="GO:0016405">
    <property type="term" value="F:CoA-ligase activity"/>
    <property type="evidence" value="ECO:0007669"/>
    <property type="project" value="TreeGrafter"/>
</dbReference>
<name>A0A2G8RYY7_9APHY</name>
<dbReference type="InterPro" id="IPR025110">
    <property type="entry name" value="AMP-bd_C"/>
</dbReference>
<feature type="domain" description="AMP-dependent synthetase/ligase" evidence="1">
    <location>
        <begin position="41"/>
        <end position="228"/>
    </location>
</feature>
<dbReference type="SUPFAM" id="SSF56801">
    <property type="entry name" value="Acetyl-CoA synthetase-like"/>
    <property type="match status" value="1"/>
</dbReference>
<dbReference type="PANTHER" id="PTHR24096:SF422">
    <property type="entry name" value="BCDNA.GH02901"/>
    <property type="match status" value="1"/>
</dbReference>
<feature type="domain" description="AMP-binding enzyme C-terminal" evidence="2">
    <location>
        <begin position="458"/>
        <end position="545"/>
    </location>
</feature>
<dbReference type="InterPro" id="IPR020845">
    <property type="entry name" value="AMP-binding_CS"/>
</dbReference>
<accession>A0A2G8RYY7</accession>
<dbReference type="PROSITE" id="PS00455">
    <property type="entry name" value="AMP_BINDING"/>
    <property type="match status" value="1"/>
</dbReference>
<evidence type="ECO:0000313" key="3">
    <source>
        <dbReference type="EMBL" id="PIL26715.1"/>
    </source>
</evidence>
<dbReference type="Gene3D" id="3.30.300.30">
    <property type="match status" value="1"/>
</dbReference>
<feature type="domain" description="AMP-dependent synthetase/ligase" evidence="1">
    <location>
        <begin position="254"/>
        <end position="404"/>
    </location>
</feature>
<evidence type="ECO:0000313" key="4">
    <source>
        <dbReference type="Proteomes" id="UP000230002"/>
    </source>
</evidence>
<comment type="caution">
    <text evidence="3">The sequence shown here is derived from an EMBL/GenBank/DDBJ whole genome shotgun (WGS) entry which is preliminary data.</text>
</comment>
<evidence type="ECO:0000259" key="1">
    <source>
        <dbReference type="Pfam" id="PF00501"/>
    </source>
</evidence>
<dbReference type="EMBL" id="AYKW01000039">
    <property type="protein sequence ID" value="PIL26715.1"/>
    <property type="molecule type" value="Genomic_DNA"/>
</dbReference>
<dbReference type="InterPro" id="IPR042099">
    <property type="entry name" value="ANL_N_sf"/>
</dbReference>
<dbReference type="OrthoDB" id="6509636at2759"/>
<keyword evidence="4" id="KW-1185">Reference proteome</keyword>
<dbReference type="Pfam" id="PF13193">
    <property type="entry name" value="AMP-binding_C"/>
    <property type="match status" value="1"/>
</dbReference>
<sequence length="562" mass="60712">MTIFRSQGPRFVPPRDDITLPQFILDDVGAERTRPVRPAHVPCLIDSETGKIVYLEELRARSHALARSLKARYNIGVGNVVSLFIPNHIDYGVIIWAVHRLGGSAAAHSSTLTAEEFAYQLGITEPSLVVAYPSNCDVALAAMKMCNIPQNRLVLLDGHLTPGSPFPSLESLIEEHDGHPPYVEYKLKPGEAKSAIALLCFSSGTTGNPKAVAVSHYNAICAIVQTAMINLIYEQYAPWRDQRFRPGDVGDGNGSVGSMVPAQAVLLCKHPLTKNYDLSSVRSCLTGAAPLSPEMHAELTKLFPDSHFGQGYGMTETSCIIATVSPAPTIRPHRHFTPLAHGVADPASAPPQFPVSMKVSDPGSVGQLAPGTSAQVVKADGTLAGVGECGELLVHGPQIVLGYYRNPKATEEAFDDGWLRTGDEVKFDAEGNIFITDRIKIVNQDLIKVKGLQVAPSELEGYLLGHPDVADAAVIGVPDEYAGELPRAFVVLKPEVADAVQKDRRLVVRVKENLYNAVASRAARYKRLDGGVELVDAIPKNGSGKILRRVLRDLSQRARARL</sequence>
<protein>
    <submittedName>
        <fullName evidence="3">Transporter</fullName>
    </submittedName>
</protein>
<organism evidence="3 4">
    <name type="scientific">Ganoderma sinense ZZ0214-1</name>
    <dbReference type="NCBI Taxonomy" id="1077348"/>
    <lineage>
        <taxon>Eukaryota</taxon>
        <taxon>Fungi</taxon>
        <taxon>Dikarya</taxon>
        <taxon>Basidiomycota</taxon>
        <taxon>Agaricomycotina</taxon>
        <taxon>Agaricomycetes</taxon>
        <taxon>Polyporales</taxon>
        <taxon>Polyporaceae</taxon>
        <taxon>Ganoderma</taxon>
    </lineage>
</organism>
<dbReference type="Pfam" id="PF00501">
    <property type="entry name" value="AMP-binding"/>
    <property type="match status" value="2"/>
</dbReference>
<reference evidence="3 4" key="1">
    <citation type="journal article" date="2015" name="Sci. Rep.">
        <title>Chromosome-level genome map provides insights into diverse defense mechanisms in the medicinal fungus Ganoderma sinense.</title>
        <authorList>
            <person name="Zhu Y."/>
            <person name="Xu J."/>
            <person name="Sun C."/>
            <person name="Zhou S."/>
            <person name="Xu H."/>
            <person name="Nelson D.R."/>
            <person name="Qian J."/>
            <person name="Song J."/>
            <person name="Luo H."/>
            <person name="Xiang L."/>
            <person name="Li Y."/>
            <person name="Xu Z."/>
            <person name="Ji A."/>
            <person name="Wang L."/>
            <person name="Lu S."/>
            <person name="Hayward A."/>
            <person name="Sun W."/>
            <person name="Li X."/>
            <person name="Schwartz D.C."/>
            <person name="Wang Y."/>
            <person name="Chen S."/>
        </authorList>
    </citation>
    <scope>NUCLEOTIDE SEQUENCE [LARGE SCALE GENOMIC DNA]</scope>
    <source>
        <strain evidence="3 4">ZZ0214-1</strain>
    </source>
</reference>
<proteinExistence type="predicted"/>